<evidence type="ECO:0000256" key="2">
    <source>
        <dbReference type="ARBA" id="ARBA00023004"/>
    </source>
</evidence>
<evidence type="ECO:0000313" key="6">
    <source>
        <dbReference type="EMBL" id="HJH42294.1"/>
    </source>
</evidence>
<dbReference type="InterPro" id="IPR017900">
    <property type="entry name" value="4Fe4S_Fe_S_CS"/>
</dbReference>
<dbReference type="Proteomes" id="UP000789325">
    <property type="component" value="Unassembled WGS sequence"/>
</dbReference>
<evidence type="ECO:0000313" key="7">
    <source>
        <dbReference type="Proteomes" id="UP000789325"/>
    </source>
</evidence>
<dbReference type="GO" id="GO:0046872">
    <property type="term" value="F:metal ion binding"/>
    <property type="evidence" value="ECO:0007669"/>
    <property type="project" value="UniProtKB-KW"/>
</dbReference>
<evidence type="ECO:0000259" key="5">
    <source>
        <dbReference type="PROSITE" id="PS51379"/>
    </source>
</evidence>
<proteinExistence type="predicted"/>
<sequence length="129" mass="13791">MRSPAPPWPASSPAFPSRRTWTTPSPTRQPPRKSSTTQACWQPPKHAYFGQCTYCGHCAPCSSGIDIAAVNKFYDLAVMADVVPASLRAHYEALGTTAADCTACAICEPRCPFGVPVSERMAQAAALFA</sequence>
<dbReference type="EMBL" id="DYZL01000014">
    <property type="protein sequence ID" value="HJH42294.1"/>
    <property type="molecule type" value="Genomic_DNA"/>
</dbReference>
<protein>
    <submittedName>
        <fullName evidence="6">4Fe-4S dicluster domain-containing protein</fullName>
    </submittedName>
</protein>
<comment type="caution">
    <text evidence="6">The sequence shown here is derived from an EMBL/GenBank/DDBJ whole genome shotgun (WGS) entry which is preliminary data.</text>
</comment>
<reference evidence="6" key="1">
    <citation type="journal article" date="2021" name="PeerJ">
        <title>Extensive microbial diversity within the chicken gut microbiome revealed by metagenomics and culture.</title>
        <authorList>
            <person name="Gilroy R."/>
            <person name="Ravi A."/>
            <person name="Getino M."/>
            <person name="Pursley I."/>
            <person name="Horton D.L."/>
            <person name="Alikhan N.F."/>
            <person name="Baker D."/>
            <person name="Gharbi K."/>
            <person name="Hall N."/>
            <person name="Watson M."/>
            <person name="Adriaenssens E.M."/>
            <person name="Foster-Nyarko E."/>
            <person name="Jarju S."/>
            <person name="Secka A."/>
            <person name="Antonio M."/>
            <person name="Oren A."/>
            <person name="Chaudhuri R.R."/>
            <person name="La Ragione R."/>
            <person name="Hildebrand F."/>
            <person name="Pallen M.J."/>
        </authorList>
    </citation>
    <scope>NUCLEOTIDE SEQUENCE</scope>
    <source>
        <strain evidence="6">USAMLcec12-2067</strain>
    </source>
</reference>
<feature type="region of interest" description="Disordered" evidence="4">
    <location>
        <begin position="1"/>
        <end position="38"/>
    </location>
</feature>
<dbReference type="InterPro" id="IPR017896">
    <property type="entry name" value="4Fe4S_Fe-S-bd"/>
</dbReference>
<gene>
    <name evidence="6" type="ORF">K8V16_00670</name>
</gene>
<dbReference type="GO" id="GO:0051536">
    <property type="term" value="F:iron-sulfur cluster binding"/>
    <property type="evidence" value="ECO:0007669"/>
    <property type="project" value="UniProtKB-KW"/>
</dbReference>
<evidence type="ECO:0000256" key="4">
    <source>
        <dbReference type="SAM" id="MobiDB-lite"/>
    </source>
</evidence>
<keyword evidence="1" id="KW-0479">Metal-binding</keyword>
<name>A0A9D2VIG6_9ACTN</name>
<organism evidence="6 7">
    <name type="scientific">Rubneribacter badeniensis</name>
    <dbReference type="NCBI Taxonomy" id="2070688"/>
    <lineage>
        <taxon>Bacteria</taxon>
        <taxon>Bacillati</taxon>
        <taxon>Actinomycetota</taxon>
        <taxon>Coriobacteriia</taxon>
        <taxon>Eggerthellales</taxon>
        <taxon>Eggerthellaceae</taxon>
        <taxon>Rubneribacter</taxon>
    </lineage>
</organism>
<keyword evidence="2" id="KW-0408">Iron</keyword>
<dbReference type="PROSITE" id="PS00198">
    <property type="entry name" value="4FE4S_FER_1"/>
    <property type="match status" value="1"/>
</dbReference>
<feature type="domain" description="4Fe-4S ferredoxin-type" evidence="5">
    <location>
        <begin position="92"/>
        <end position="121"/>
    </location>
</feature>
<dbReference type="Pfam" id="PF13534">
    <property type="entry name" value="Fer4_17"/>
    <property type="match status" value="1"/>
</dbReference>
<reference evidence="6" key="2">
    <citation type="submission" date="2021-09" db="EMBL/GenBank/DDBJ databases">
        <authorList>
            <person name="Gilroy R."/>
        </authorList>
    </citation>
    <scope>NUCLEOTIDE SEQUENCE</scope>
    <source>
        <strain evidence="6">USAMLcec12-2067</strain>
    </source>
</reference>
<keyword evidence="3" id="KW-0411">Iron-sulfur</keyword>
<feature type="compositionally biased region" description="Pro residues" evidence="4">
    <location>
        <begin position="1"/>
        <end position="10"/>
    </location>
</feature>
<dbReference type="AlphaFoldDB" id="A0A9D2VIG6"/>
<feature type="compositionally biased region" description="Low complexity" evidence="4">
    <location>
        <begin position="11"/>
        <end position="37"/>
    </location>
</feature>
<evidence type="ECO:0000256" key="1">
    <source>
        <dbReference type="ARBA" id="ARBA00022723"/>
    </source>
</evidence>
<dbReference type="SUPFAM" id="SSF46548">
    <property type="entry name" value="alpha-helical ferredoxin"/>
    <property type="match status" value="1"/>
</dbReference>
<evidence type="ECO:0000256" key="3">
    <source>
        <dbReference type="ARBA" id="ARBA00023014"/>
    </source>
</evidence>
<accession>A0A9D2VIG6</accession>
<dbReference type="PROSITE" id="PS51379">
    <property type="entry name" value="4FE4S_FER_2"/>
    <property type="match status" value="1"/>
</dbReference>